<reference evidence="2 3" key="1">
    <citation type="submission" date="2019-11" db="EMBL/GenBank/DDBJ databases">
        <authorList>
            <person name="Holert J."/>
        </authorList>
    </citation>
    <scope>NUCLEOTIDE SEQUENCE [LARGE SCALE GENOMIC DNA]</scope>
    <source>
        <strain evidence="2">BC5_2</strain>
    </source>
</reference>
<sequence length="193" mass="21596">MKPMNLLIVVFTMLFSTLVSADEVFQEDAAELCQNLKQTTYRPKCMASIKGATFNSQALAYCKTQSSWSKIRDCLSVMTNKQLEDKPVAICTSGKYFGKDMKDCIIDIAGKSYVSDIELDMCASDKNYSRRVKCLKSATSKPYEAVVEVEQPDDIDVIKVKVTEAYNLLKDEKTTAATLLLHDLVKEFEGKAL</sequence>
<organism evidence="2 3">
    <name type="scientific">BD1-7 clade bacterium</name>
    <dbReference type="NCBI Taxonomy" id="2029982"/>
    <lineage>
        <taxon>Bacteria</taxon>
        <taxon>Pseudomonadati</taxon>
        <taxon>Pseudomonadota</taxon>
        <taxon>Gammaproteobacteria</taxon>
        <taxon>Cellvibrionales</taxon>
        <taxon>Spongiibacteraceae</taxon>
        <taxon>BD1-7 clade</taxon>
    </lineage>
</organism>
<proteinExistence type="predicted"/>
<evidence type="ECO:0000313" key="2">
    <source>
        <dbReference type="EMBL" id="CAA0098418.1"/>
    </source>
</evidence>
<feature type="signal peptide" evidence="1">
    <location>
        <begin position="1"/>
        <end position="21"/>
    </location>
</feature>
<evidence type="ECO:0000256" key="1">
    <source>
        <dbReference type="SAM" id="SignalP"/>
    </source>
</evidence>
<accession>A0A5S9P4T0</accession>
<dbReference type="Proteomes" id="UP000434580">
    <property type="component" value="Unassembled WGS sequence"/>
</dbReference>
<feature type="chain" id="PRO_5030137984" evidence="1">
    <location>
        <begin position="22"/>
        <end position="193"/>
    </location>
</feature>
<gene>
    <name evidence="2" type="ORF">DPBNPPHM_03629</name>
</gene>
<dbReference type="OrthoDB" id="9961690at2"/>
<keyword evidence="1" id="KW-0732">Signal</keyword>
<name>A0A5S9P4T0_9GAMM</name>
<protein>
    <submittedName>
        <fullName evidence="2">Uncharacterized protein</fullName>
    </submittedName>
</protein>
<dbReference type="AlphaFoldDB" id="A0A5S9P4T0"/>
<dbReference type="EMBL" id="CACSII010000006">
    <property type="protein sequence ID" value="CAA0098418.1"/>
    <property type="molecule type" value="Genomic_DNA"/>
</dbReference>
<evidence type="ECO:0000313" key="3">
    <source>
        <dbReference type="Proteomes" id="UP000434580"/>
    </source>
</evidence>